<dbReference type="Proteomes" id="UP000327013">
    <property type="component" value="Chromosome 5"/>
</dbReference>
<proteinExistence type="predicted"/>
<keyword evidence="2" id="KW-1185">Reference proteome</keyword>
<gene>
    <name evidence="1" type="ORF">FH972_013158</name>
</gene>
<dbReference type="AlphaFoldDB" id="A0A5N6R5U5"/>
<dbReference type="EMBL" id="CM017325">
    <property type="protein sequence ID" value="KAE8056380.1"/>
    <property type="molecule type" value="Genomic_DNA"/>
</dbReference>
<evidence type="ECO:0000313" key="1">
    <source>
        <dbReference type="EMBL" id="KAE8056380.1"/>
    </source>
</evidence>
<organism evidence="1 2">
    <name type="scientific">Carpinus fangiana</name>
    <dbReference type="NCBI Taxonomy" id="176857"/>
    <lineage>
        <taxon>Eukaryota</taxon>
        <taxon>Viridiplantae</taxon>
        <taxon>Streptophyta</taxon>
        <taxon>Embryophyta</taxon>
        <taxon>Tracheophyta</taxon>
        <taxon>Spermatophyta</taxon>
        <taxon>Magnoliopsida</taxon>
        <taxon>eudicotyledons</taxon>
        <taxon>Gunneridae</taxon>
        <taxon>Pentapetalae</taxon>
        <taxon>rosids</taxon>
        <taxon>fabids</taxon>
        <taxon>Fagales</taxon>
        <taxon>Betulaceae</taxon>
        <taxon>Carpinus</taxon>
    </lineage>
</organism>
<reference evidence="1 2" key="1">
    <citation type="submission" date="2019-06" db="EMBL/GenBank/DDBJ databases">
        <title>A chromosomal-level reference genome of Carpinus fangiana (Coryloideae, Betulaceae).</title>
        <authorList>
            <person name="Yang X."/>
            <person name="Wang Z."/>
            <person name="Zhang L."/>
            <person name="Hao G."/>
            <person name="Liu J."/>
            <person name="Yang Y."/>
        </authorList>
    </citation>
    <scope>NUCLEOTIDE SEQUENCE [LARGE SCALE GENOMIC DNA]</scope>
    <source>
        <strain evidence="1">Cfa_2016G</strain>
        <tissue evidence="1">Leaf</tissue>
    </source>
</reference>
<protein>
    <submittedName>
        <fullName evidence="1">Uncharacterized protein</fullName>
    </submittedName>
</protein>
<evidence type="ECO:0000313" key="2">
    <source>
        <dbReference type="Proteomes" id="UP000327013"/>
    </source>
</evidence>
<sequence>MRGYCKVLLAKNLNPHMLCDPQQFKRLHLTPNAEYTRLKRATPMVSKIGSAGHPSTYSVQVKLPCGHVKPPPTRALQVTNLENG</sequence>
<accession>A0A5N6R5U5</accession>
<name>A0A5N6R5U5_9ROSI</name>